<keyword evidence="2 5" id="KW-0863">Zinc-finger</keyword>
<protein>
    <submittedName>
        <fullName evidence="9">THAP domain-containing protein 4-like isoform X1</fullName>
    </submittedName>
</protein>
<evidence type="ECO:0000256" key="6">
    <source>
        <dbReference type="SAM" id="MobiDB-lite"/>
    </source>
</evidence>
<evidence type="ECO:0000313" key="9">
    <source>
        <dbReference type="RefSeq" id="XP_026730838.1"/>
    </source>
</evidence>
<dbReference type="AlphaFoldDB" id="A0A7E5VR48"/>
<dbReference type="InterPro" id="IPR006612">
    <property type="entry name" value="THAP_Znf"/>
</dbReference>
<dbReference type="Proteomes" id="UP000322000">
    <property type="component" value="Chromosome 7"/>
</dbReference>
<feature type="domain" description="THAP-type" evidence="7">
    <location>
        <begin position="1"/>
        <end position="83"/>
    </location>
</feature>
<dbReference type="SMART" id="SM00980">
    <property type="entry name" value="THAP"/>
    <property type="match status" value="1"/>
</dbReference>
<accession>A0A7E5VR48</accession>
<keyword evidence="8" id="KW-1185">Reference proteome</keyword>
<dbReference type="GeneID" id="113495994"/>
<name>A0A7E5VR48_TRINI</name>
<feature type="compositionally biased region" description="Polar residues" evidence="6">
    <location>
        <begin position="93"/>
        <end position="106"/>
    </location>
</feature>
<gene>
    <name evidence="9" type="primary">LOC113495994</name>
</gene>
<feature type="region of interest" description="Disordered" evidence="6">
    <location>
        <begin position="91"/>
        <end position="125"/>
    </location>
</feature>
<dbReference type="InterPro" id="IPR038441">
    <property type="entry name" value="THAP_Znf_sf"/>
</dbReference>
<dbReference type="SUPFAM" id="SSF57716">
    <property type="entry name" value="Glucocorticoid receptor-like (DNA-binding domain)"/>
    <property type="match status" value="1"/>
</dbReference>
<dbReference type="RefSeq" id="XP_026730838.1">
    <property type="nucleotide sequence ID" value="XM_026875037.1"/>
</dbReference>
<keyword evidence="3" id="KW-0862">Zinc</keyword>
<dbReference type="PROSITE" id="PS50950">
    <property type="entry name" value="ZF_THAP"/>
    <property type="match status" value="1"/>
</dbReference>
<dbReference type="InParanoid" id="A0A7E5VR48"/>
<dbReference type="PANTHER" id="PTHR46927">
    <property type="entry name" value="AGAP005574-PA"/>
    <property type="match status" value="1"/>
</dbReference>
<organism evidence="8 9">
    <name type="scientific">Trichoplusia ni</name>
    <name type="common">Cabbage looper</name>
    <dbReference type="NCBI Taxonomy" id="7111"/>
    <lineage>
        <taxon>Eukaryota</taxon>
        <taxon>Metazoa</taxon>
        <taxon>Ecdysozoa</taxon>
        <taxon>Arthropoda</taxon>
        <taxon>Hexapoda</taxon>
        <taxon>Insecta</taxon>
        <taxon>Pterygota</taxon>
        <taxon>Neoptera</taxon>
        <taxon>Endopterygota</taxon>
        <taxon>Lepidoptera</taxon>
        <taxon>Glossata</taxon>
        <taxon>Ditrysia</taxon>
        <taxon>Noctuoidea</taxon>
        <taxon>Noctuidae</taxon>
        <taxon>Plusiinae</taxon>
        <taxon>Trichoplusia</taxon>
    </lineage>
</organism>
<dbReference type="Pfam" id="PF05485">
    <property type="entry name" value="THAP"/>
    <property type="match status" value="1"/>
</dbReference>
<evidence type="ECO:0000256" key="5">
    <source>
        <dbReference type="PROSITE-ProRule" id="PRU00309"/>
    </source>
</evidence>
<sequence length="303" mass="34520">MPRCVIINCNSPNNWSTQRQEHISYHSFPHDVIIKEKWIAATGRKDWFPTKHSTICSLHFDNTSFIEGKKLRLLKKTACPTIAILKVIDNNDENTNTPSQPSSLSRESILEKDVNEPTPKAKSVTKEKLLNKIDNAQEEINRQYKVDSSINKIHEAIASENENDSRSQDTMDESAAAFGRSVGLQLCKITDMQRWIAEKLISDVLFQAKLSHLSTTSKVTINENKSIVKTEPELNTSEVTEPDHIMFYVKEEPESDLHCENVLQAEADQKDETDLLGESVPVFEDIKIEENETENAVKFLQMY</sequence>
<evidence type="ECO:0000256" key="4">
    <source>
        <dbReference type="ARBA" id="ARBA00023125"/>
    </source>
</evidence>
<dbReference type="Gene3D" id="6.20.210.20">
    <property type="entry name" value="THAP domain"/>
    <property type="match status" value="1"/>
</dbReference>
<keyword evidence="4 5" id="KW-0238">DNA-binding</keyword>
<dbReference type="OrthoDB" id="5982876at2759"/>
<evidence type="ECO:0000256" key="2">
    <source>
        <dbReference type="ARBA" id="ARBA00022771"/>
    </source>
</evidence>
<evidence type="ECO:0000256" key="3">
    <source>
        <dbReference type="ARBA" id="ARBA00022833"/>
    </source>
</evidence>
<proteinExistence type="predicted"/>
<dbReference type="InterPro" id="IPR052224">
    <property type="entry name" value="THAP_domain_protein"/>
</dbReference>
<dbReference type="SMART" id="SM00692">
    <property type="entry name" value="DM3"/>
    <property type="match status" value="1"/>
</dbReference>
<evidence type="ECO:0000313" key="8">
    <source>
        <dbReference type="Proteomes" id="UP000322000"/>
    </source>
</evidence>
<reference evidence="9" key="1">
    <citation type="submission" date="2025-08" db="UniProtKB">
        <authorList>
            <consortium name="RefSeq"/>
        </authorList>
    </citation>
    <scope>IDENTIFICATION</scope>
</reference>
<dbReference type="PANTHER" id="PTHR46927:SF3">
    <property type="entry name" value="THAP-TYPE DOMAIN-CONTAINING PROTEIN"/>
    <property type="match status" value="1"/>
</dbReference>
<dbReference type="GO" id="GO:0008270">
    <property type="term" value="F:zinc ion binding"/>
    <property type="evidence" value="ECO:0007669"/>
    <property type="project" value="UniProtKB-KW"/>
</dbReference>
<evidence type="ECO:0000256" key="1">
    <source>
        <dbReference type="ARBA" id="ARBA00022723"/>
    </source>
</evidence>
<dbReference type="GO" id="GO:0003677">
    <property type="term" value="F:DNA binding"/>
    <property type="evidence" value="ECO:0007669"/>
    <property type="project" value="UniProtKB-UniRule"/>
</dbReference>
<keyword evidence="1" id="KW-0479">Metal-binding</keyword>
<dbReference type="KEGG" id="tnl:113495994"/>
<evidence type="ECO:0000259" key="7">
    <source>
        <dbReference type="PROSITE" id="PS50950"/>
    </source>
</evidence>